<dbReference type="Pfam" id="PF06886">
    <property type="entry name" value="TPX2"/>
    <property type="match status" value="1"/>
</dbReference>
<sequence>MGPARREGSATERKQSNAVEVPAYAGDFLDEDRLESSDGGLEASQLTVMLFLVMAGEIEDRTNFQADCLHSDSVSFGRFESESLSWEKRSSFSRNQYLEEVEKYSTPGSVTKKKAYLEAHFKTKTYLQGLTGTQKGTDGLVENDAEIRDGCVEELENQINEEALNTGESGSHANDEIQFSWYDVTPDIADGHEHEVEEVESEASLYEFPIKVRNSKYISCAPILNIRSLDVDCGETVTATPLIDPSDLDKSTIDTTERVSVRVATGPDKSDVIVHATSVCDSKESDKYDADIVYEEVKTIPACDSLDAESSKVNMNSRISACDATEPDKNSVDMVFEQKPQDSVEDMDSEQMDSLSQSSPVKIASSSILEKMSEFTLEFYMKLEEKQQAKEAKISQIQLRTQQEERDAEIRQLRKSLSFKATPMPSFYHEAAPKAYDGKRYLPLNYICFHNPFRNKNQPFYFGK</sequence>
<name>A0A7I8JMQ1_SPIIN</name>
<evidence type="ECO:0000256" key="5">
    <source>
        <dbReference type="ARBA" id="ARBA00023212"/>
    </source>
</evidence>
<evidence type="ECO:0000256" key="4">
    <source>
        <dbReference type="ARBA" id="ARBA00022701"/>
    </source>
</evidence>
<evidence type="ECO:0000256" key="2">
    <source>
        <dbReference type="ARBA" id="ARBA00005885"/>
    </source>
</evidence>
<keyword evidence="3" id="KW-0963">Cytoplasm</keyword>
<proteinExistence type="inferred from homology"/>
<feature type="domain" description="TPX2 C-terminal" evidence="6">
    <location>
        <begin position="378"/>
        <end position="434"/>
    </location>
</feature>
<dbReference type="PANTHER" id="PTHR47067">
    <property type="entry name" value="TPX2 (TARGETING PROTEIN FOR XKLP2) PROTEIN FAMILY-RELATED"/>
    <property type="match status" value="1"/>
</dbReference>
<dbReference type="PANTHER" id="PTHR47067:SF4">
    <property type="entry name" value="PROTEIN WVD2-LIKE 7 ISOFORM X1"/>
    <property type="match status" value="1"/>
</dbReference>
<dbReference type="InterPro" id="IPR027329">
    <property type="entry name" value="TPX2_C"/>
</dbReference>
<dbReference type="EMBL" id="CACRZD030000015">
    <property type="protein sequence ID" value="CAA6671409.1"/>
    <property type="molecule type" value="Genomic_DNA"/>
</dbReference>
<protein>
    <recommendedName>
        <fullName evidence="6">TPX2 C-terminal domain-containing protein</fullName>
    </recommendedName>
</protein>
<dbReference type="InterPro" id="IPR044216">
    <property type="entry name" value="WDL7"/>
</dbReference>
<comment type="subcellular location">
    <subcellularLocation>
        <location evidence="1">Cytoplasm</location>
        <location evidence="1">Cytoskeleton</location>
    </subcellularLocation>
</comment>
<evidence type="ECO:0000256" key="1">
    <source>
        <dbReference type="ARBA" id="ARBA00004245"/>
    </source>
</evidence>
<keyword evidence="5" id="KW-0206">Cytoskeleton</keyword>
<organism evidence="7">
    <name type="scientific">Spirodela intermedia</name>
    <name type="common">Intermediate duckweed</name>
    <dbReference type="NCBI Taxonomy" id="51605"/>
    <lineage>
        <taxon>Eukaryota</taxon>
        <taxon>Viridiplantae</taxon>
        <taxon>Streptophyta</taxon>
        <taxon>Embryophyta</taxon>
        <taxon>Tracheophyta</taxon>
        <taxon>Spermatophyta</taxon>
        <taxon>Magnoliopsida</taxon>
        <taxon>Liliopsida</taxon>
        <taxon>Araceae</taxon>
        <taxon>Lemnoideae</taxon>
        <taxon>Spirodela</taxon>
    </lineage>
</organism>
<comment type="similarity">
    <text evidence="2">Belongs to the TPX2 family.</text>
</comment>
<dbReference type="EMBL" id="LR743602">
    <property type="protein sequence ID" value="CAA2632181.1"/>
    <property type="molecule type" value="Genomic_DNA"/>
</dbReference>
<keyword evidence="4" id="KW-0493">Microtubule</keyword>
<reference evidence="7 8" key="1">
    <citation type="submission" date="2019-12" db="EMBL/GenBank/DDBJ databases">
        <authorList>
            <person name="Scholz U."/>
            <person name="Mascher M."/>
            <person name="Fiebig A."/>
        </authorList>
    </citation>
    <scope>NUCLEOTIDE SEQUENCE</scope>
</reference>
<dbReference type="AlphaFoldDB" id="A0A7I8JMQ1"/>
<evidence type="ECO:0000256" key="3">
    <source>
        <dbReference type="ARBA" id="ARBA00022490"/>
    </source>
</evidence>
<evidence type="ECO:0000313" key="8">
    <source>
        <dbReference type="Proteomes" id="UP001189122"/>
    </source>
</evidence>
<gene>
    <name evidence="7" type="ORF">SI7747_15017817</name>
</gene>
<keyword evidence="8" id="KW-1185">Reference proteome</keyword>
<evidence type="ECO:0000313" key="7">
    <source>
        <dbReference type="EMBL" id="CAA2632181.1"/>
    </source>
</evidence>
<evidence type="ECO:0000259" key="6">
    <source>
        <dbReference type="Pfam" id="PF06886"/>
    </source>
</evidence>
<dbReference type="Proteomes" id="UP001189122">
    <property type="component" value="Unassembled WGS sequence"/>
</dbReference>
<accession>A0A7I8JMQ1</accession>
<dbReference type="GO" id="GO:0005874">
    <property type="term" value="C:microtubule"/>
    <property type="evidence" value="ECO:0007669"/>
    <property type="project" value="UniProtKB-KW"/>
</dbReference>